<dbReference type="Proteomes" id="UP000198287">
    <property type="component" value="Unassembled WGS sequence"/>
</dbReference>
<dbReference type="SMART" id="SM00408">
    <property type="entry name" value="IGc2"/>
    <property type="match status" value="1"/>
</dbReference>
<dbReference type="Gene3D" id="2.60.40.10">
    <property type="entry name" value="Immunoglobulins"/>
    <property type="match status" value="2"/>
</dbReference>
<dbReference type="InterPro" id="IPR036179">
    <property type="entry name" value="Ig-like_dom_sf"/>
</dbReference>
<keyword evidence="1" id="KW-0732">Signal</keyword>
<evidence type="ECO:0000256" key="4">
    <source>
        <dbReference type="ARBA" id="ARBA00023319"/>
    </source>
</evidence>
<keyword evidence="5" id="KW-0812">Transmembrane</keyword>
<dbReference type="InterPro" id="IPR007110">
    <property type="entry name" value="Ig-like_dom"/>
</dbReference>
<keyword evidence="7" id="KW-0675">Receptor</keyword>
<gene>
    <name evidence="7" type="ORF">Fcan01_23543</name>
</gene>
<organism evidence="7 8">
    <name type="scientific">Folsomia candida</name>
    <name type="common">Springtail</name>
    <dbReference type="NCBI Taxonomy" id="158441"/>
    <lineage>
        <taxon>Eukaryota</taxon>
        <taxon>Metazoa</taxon>
        <taxon>Ecdysozoa</taxon>
        <taxon>Arthropoda</taxon>
        <taxon>Hexapoda</taxon>
        <taxon>Collembola</taxon>
        <taxon>Entomobryomorpha</taxon>
        <taxon>Isotomoidea</taxon>
        <taxon>Isotomidae</taxon>
        <taxon>Proisotominae</taxon>
        <taxon>Folsomia</taxon>
    </lineage>
</organism>
<reference evidence="7 8" key="1">
    <citation type="submission" date="2015-12" db="EMBL/GenBank/DDBJ databases">
        <title>The genome of Folsomia candida.</title>
        <authorList>
            <person name="Faddeeva A."/>
            <person name="Derks M.F."/>
            <person name="Anvar Y."/>
            <person name="Smit S."/>
            <person name="Van Straalen N."/>
            <person name="Roelofs D."/>
        </authorList>
    </citation>
    <scope>NUCLEOTIDE SEQUENCE [LARGE SCALE GENOMIC DNA]</scope>
    <source>
        <strain evidence="7 8">VU population</strain>
        <tissue evidence="7">Whole body</tissue>
    </source>
</reference>
<evidence type="ECO:0000256" key="3">
    <source>
        <dbReference type="ARBA" id="ARBA00023157"/>
    </source>
</evidence>
<keyword evidence="4" id="KW-0393">Immunoglobulin domain</keyword>
<dbReference type="SUPFAM" id="SSF48726">
    <property type="entry name" value="Immunoglobulin"/>
    <property type="match status" value="1"/>
</dbReference>
<proteinExistence type="predicted"/>
<dbReference type="InterPro" id="IPR003599">
    <property type="entry name" value="Ig_sub"/>
</dbReference>
<dbReference type="SMART" id="SM00409">
    <property type="entry name" value="IG"/>
    <property type="match status" value="1"/>
</dbReference>
<evidence type="ECO:0000256" key="1">
    <source>
        <dbReference type="ARBA" id="ARBA00022729"/>
    </source>
</evidence>
<keyword evidence="3" id="KW-1015">Disulfide bond</keyword>
<keyword evidence="5" id="KW-0472">Membrane</keyword>
<protein>
    <submittedName>
        <fullName evidence="7">Vascular endothelial growth factor receptor 1</fullName>
    </submittedName>
</protein>
<dbReference type="CDD" id="cd00096">
    <property type="entry name" value="Ig"/>
    <property type="match status" value="1"/>
</dbReference>
<evidence type="ECO:0000256" key="5">
    <source>
        <dbReference type="SAM" id="Phobius"/>
    </source>
</evidence>
<feature type="domain" description="Ig-like" evidence="6">
    <location>
        <begin position="486"/>
        <end position="578"/>
    </location>
</feature>
<keyword evidence="8" id="KW-1185">Reference proteome</keyword>
<evidence type="ECO:0000313" key="7">
    <source>
        <dbReference type="EMBL" id="OXA41667.1"/>
    </source>
</evidence>
<dbReference type="InterPro" id="IPR003598">
    <property type="entry name" value="Ig_sub2"/>
</dbReference>
<dbReference type="InterPro" id="IPR013783">
    <property type="entry name" value="Ig-like_fold"/>
</dbReference>
<feature type="transmembrane region" description="Helical" evidence="5">
    <location>
        <begin position="5"/>
        <end position="25"/>
    </location>
</feature>
<sequence>MRTNWFLFEIWVAISVAFIIGYTVGSDDLEKCPLSPKIRLLSPPNLKLGNIRNESEAVFIGQKANVTLECRSVKPIDFDFEGYLALELQQVETFRYPPNSDDDQECFVIRVNISTDREATGQYKCWHIGTTPPFLLLGDLGEEITVHAKNADLAILPCSVTNPKIPVALYRTTHEGFERMSEGEHLRYDPKNGFTMHLKRIPDPFGNYKCVAKNENSVQDEVVLKLEESAEPPVVEETKIKGKAALLPEMFENPFSRGRDRQSIMCTGSLGLEVKTSSNCRSVVECRMVDRCMNEVTTCPSHSTCKCSTLGQTCSKNLVKQFFAEVKRPLDEECETVGKNENGGVVACTSSKYVEPSRTTYFIALGGKLVQNWRISPREEILSMAATFGTHVIYNVGEKVPFTCVAARFVFSRGFVWKIQLKDGAMITANATRIGMRLTDSLIKEDVSIYISKPEIEKIFCEAPIWNETSWINTSLTINVRDTVAPTFLEPSNVTVYFHPNDKNKTLICEAKGFPHPDILWYRNGEEIRSDLMFDVTKNNLTIATLTFPEVGESDHGVIYSCNASNPRGMVYKTFTVYVRGTCIFTHFSQILWLLLLK</sequence>
<evidence type="ECO:0000259" key="6">
    <source>
        <dbReference type="PROSITE" id="PS50835"/>
    </source>
</evidence>
<comment type="caution">
    <text evidence="7">The sequence shown here is derived from an EMBL/GenBank/DDBJ whole genome shotgun (WGS) entry which is preliminary data.</text>
</comment>
<dbReference type="PROSITE" id="PS50835">
    <property type="entry name" value="IG_LIKE"/>
    <property type="match status" value="1"/>
</dbReference>
<dbReference type="AlphaFoldDB" id="A0A226DAA9"/>
<dbReference type="InterPro" id="IPR013098">
    <property type="entry name" value="Ig_I-set"/>
</dbReference>
<dbReference type="OrthoDB" id="1668230at2759"/>
<accession>A0A226DAA9</accession>
<dbReference type="InterPro" id="IPR051170">
    <property type="entry name" value="Neural/epithelial_adhesion"/>
</dbReference>
<keyword evidence="2" id="KW-0677">Repeat</keyword>
<dbReference type="EMBL" id="LNIX01000028">
    <property type="protein sequence ID" value="OXA41667.1"/>
    <property type="molecule type" value="Genomic_DNA"/>
</dbReference>
<dbReference type="PANTHER" id="PTHR12231">
    <property type="entry name" value="CTX-RELATED TYPE I TRANSMEMBRANE PROTEIN"/>
    <property type="match status" value="1"/>
</dbReference>
<name>A0A226DAA9_FOLCA</name>
<dbReference type="Pfam" id="PF07679">
    <property type="entry name" value="I-set"/>
    <property type="match status" value="1"/>
</dbReference>
<keyword evidence="5" id="KW-1133">Transmembrane helix</keyword>
<evidence type="ECO:0000256" key="2">
    <source>
        <dbReference type="ARBA" id="ARBA00022737"/>
    </source>
</evidence>
<dbReference type="PANTHER" id="PTHR12231:SF253">
    <property type="entry name" value="DPR-INTERACTING PROTEIN ETA, ISOFORM B-RELATED"/>
    <property type="match status" value="1"/>
</dbReference>
<evidence type="ECO:0000313" key="8">
    <source>
        <dbReference type="Proteomes" id="UP000198287"/>
    </source>
</evidence>